<evidence type="ECO:0000256" key="2">
    <source>
        <dbReference type="ARBA" id="ARBA00022692"/>
    </source>
</evidence>
<dbReference type="Pfam" id="PF12698">
    <property type="entry name" value="ABC2_membrane_3"/>
    <property type="match status" value="1"/>
</dbReference>
<dbReference type="Proteomes" id="UP000607559">
    <property type="component" value="Unassembled WGS sequence"/>
</dbReference>
<dbReference type="InterPro" id="IPR013525">
    <property type="entry name" value="ABC2_TM"/>
</dbReference>
<evidence type="ECO:0000256" key="3">
    <source>
        <dbReference type="ARBA" id="ARBA00022989"/>
    </source>
</evidence>
<keyword evidence="4 5" id="KW-0472">Membrane</keyword>
<feature type="transmembrane region" description="Helical" evidence="5">
    <location>
        <begin position="73"/>
        <end position="95"/>
    </location>
</feature>
<dbReference type="InterPro" id="IPR052902">
    <property type="entry name" value="ABC-2_transporter"/>
</dbReference>
<evidence type="ECO:0000313" key="7">
    <source>
        <dbReference type="EMBL" id="GGB17266.1"/>
    </source>
</evidence>
<dbReference type="RefSeq" id="WP_188936319.1">
    <property type="nucleotide sequence ID" value="NZ_BMJC01000005.1"/>
</dbReference>
<feature type="transmembrane region" description="Helical" evidence="5">
    <location>
        <begin position="116"/>
        <end position="142"/>
    </location>
</feature>
<dbReference type="EMBL" id="BMJC01000005">
    <property type="protein sequence ID" value="GGB17266.1"/>
    <property type="molecule type" value="Genomic_DNA"/>
</dbReference>
<reference evidence="7" key="2">
    <citation type="submission" date="2020-09" db="EMBL/GenBank/DDBJ databases">
        <authorList>
            <person name="Sun Q."/>
            <person name="Zhou Y."/>
        </authorList>
    </citation>
    <scope>NUCLEOTIDE SEQUENCE</scope>
    <source>
        <strain evidence="7">CGMCC 1.15448</strain>
    </source>
</reference>
<organism evidence="7 8">
    <name type="scientific">Puia dinghuensis</name>
    <dbReference type="NCBI Taxonomy" id="1792502"/>
    <lineage>
        <taxon>Bacteria</taxon>
        <taxon>Pseudomonadati</taxon>
        <taxon>Bacteroidota</taxon>
        <taxon>Chitinophagia</taxon>
        <taxon>Chitinophagales</taxon>
        <taxon>Chitinophagaceae</taxon>
        <taxon>Puia</taxon>
    </lineage>
</organism>
<dbReference type="GO" id="GO:0140359">
    <property type="term" value="F:ABC-type transporter activity"/>
    <property type="evidence" value="ECO:0007669"/>
    <property type="project" value="InterPro"/>
</dbReference>
<proteinExistence type="predicted"/>
<protein>
    <submittedName>
        <fullName evidence="7">Transport permease protein</fullName>
    </submittedName>
</protein>
<comment type="caution">
    <text evidence="7">The sequence shown here is derived from an EMBL/GenBank/DDBJ whole genome shotgun (WGS) entry which is preliminary data.</text>
</comment>
<dbReference type="PANTHER" id="PTHR43027">
    <property type="entry name" value="DOXORUBICIN RESISTANCE ABC TRANSPORTER PERMEASE PROTEIN DRRC-RELATED"/>
    <property type="match status" value="1"/>
</dbReference>
<keyword evidence="8" id="KW-1185">Reference proteome</keyword>
<feature type="transmembrane region" description="Helical" evidence="5">
    <location>
        <begin position="48"/>
        <end position="67"/>
    </location>
</feature>
<evidence type="ECO:0000256" key="5">
    <source>
        <dbReference type="SAM" id="Phobius"/>
    </source>
</evidence>
<reference evidence="7" key="1">
    <citation type="journal article" date="2014" name="Int. J. Syst. Evol. Microbiol.">
        <title>Complete genome sequence of Corynebacterium casei LMG S-19264T (=DSM 44701T), isolated from a smear-ripened cheese.</title>
        <authorList>
            <consortium name="US DOE Joint Genome Institute (JGI-PGF)"/>
            <person name="Walter F."/>
            <person name="Albersmeier A."/>
            <person name="Kalinowski J."/>
            <person name="Ruckert C."/>
        </authorList>
    </citation>
    <scope>NUCLEOTIDE SEQUENCE</scope>
    <source>
        <strain evidence="7">CGMCC 1.15448</strain>
    </source>
</reference>
<comment type="subcellular location">
    <subcellularLocation>
        <location evidence="1">Membrane</location>
        <topology evidence="1">Multi-pass membrane protein</topology>
    </subcellularLocation>
</comment>
<dbReference type="AlphaFoldDB" id="A0A8J2UH43"/>
<sequence>MSSTITSTATTITPGQTIQPPVNLPSTAAVFSGLLRADLTTQWRNRRASIMVILIPTIILMAWKGLVAKFGGAFVLSNCITVGLNAIGLMGYTNTVARDRDKGIFQRLRVTPAPRWIIIASRLVVQLAMIIISTLILFLIGYQFDHITMPATGYIYAFLAAIVGGAVYLSLGQVIVGLIYNPETVQVTTRLVYFAFIMIGMFAQFGMLGKELGNIADWSPYGAVRNIISASLSPATWNNKTSTALLITFGYTAVFTILGIRWFRWSNK</sequence>
<evidence type="ECO:0000259" key="6">
    <source>
        <dbReference type="Pfam" id="PF12698"/>
    </source>
</evidence>
<evidence type="ECO:0000256" key="1">
    <source>
        <dbReference type="ARBA" id="ARBA00004141"/>
    </source>
</evidence>
<feature type="transmembrane region" description="Helical" evidence="5">
    <location>
        <begin position="154"/>
        <end position="179"/>
    </location>
</feature>
<feature type="transmembrane region" description="Helical" evidence="5">
    <location>
        <begin position="191"/>
        <end position="209"/>
    </location>
</feature>
<evidence type="ECO:0000313" key="8">
    <source>
        <dbReference type="Proteomes" id="UP000607559"/>
    </source>
</evidence>
<dbReference type="PANTHER" id="PTHR43027:SF2">
    <property type="entry name" value="TRANSPORT PERMEASE PROTEIN"/>
    <property type="match status" value="1"/>
</dbReference>
<keyword evidence="3 5" id="KW-1133">Transmembrane helix</keyword>
<accession>A0A8J2UH43</accession>
<dbReference type="GO" id="GO:0016020">
    <property type="term" value="C:membrane"/>
    <property type="evidence" value="ECO:0007669"/>
    <property type="project" value="UniProtKB-SubCell"/>
</dbReference>
<keyword evidence="2 5" id="KW-0812">Transmembrane</keyword>
<evidence type="ECO:0000256" key="4">
    <source>
        <dbReference type="ARBA" id="ARBA00023136"/>
    </source>
</evidence>
<name>A0A8J2UH43_9BACT</name>
<gene>
    <name evidence="7" type="ORF">GCM10011511_46320</name>
</gene>
<feature type="domain" description="ABC-2 type transporter transmembrane" evidence="6">
    <location>
        <begin position="79"/>
        <end position="260"/>
    </location>
</feature>
<feature type="transmembrane region" description="Helical" evidence="5">
    <location>
        <begin position="243"/>
        <end position="263"/>
    </location>
</feature>